<feature type="region of interest" description="Disordered" evidence="1">
    <location>
        <begin position="1"/>
        <end position="30"/>
    </location>
</feature>
<sequence>SQNAHATHKSDARAPSVGRHKAAAGRKTAI</sequence>
<proteinExistence type="predicted"/>
<accession>A0A4C1SPF8</accession>
<reference evidence="2 3" key="1">
    <citation type="journal article" date="2019" name="Commun. Biol.">
        <title>The bagworm genome reveals a unique fibroin gene that provides high tensile strength.</title>
        <authorList>
            <person name="Kono N."/>
            <person name="Nakamura H."/>
            <person name="Ohtoshi R."/>
            <person name="Tomita M."/>
            <person name="Numata K."/>
            <person name="Arakawa K."/>
        </authorList>
    </citation>
    <scope>NUCLEOTIDE SEQUENCE [LARGE SCALE GENOMIC DNA]</scope>
</reference>
<protein>
    <submittedName>
        <fullName evidence="2">Uncharacterized protein</fullName>
    </submittedName>
</protein>
<comment type="caution">
    <text evidence="2">The sequence shown here is derived from an EMBL/GenBank/DDBJ whole genome shotgun (WGS) entry which is preliminary data.</text>
</comment>
<dbReference type="AlphaFoldDB" id="A0A4C1SPF8"/>
<evidence type="ECO:0000313" key="2">
    <source>
        <dbReference type="EMBL" id="GBP03875.1"/>
    </source>
</evidence>
<dbReference type="Proteomes" id="UP000299102">
    <property type="component" value="Unassembled WGS sequence"/>
</dbReference>
<evidence type="ECO:0000256" key="1">
    <source>
        <dbReference type="SAM" id="MobiDB-lite"/>
    </source>
</evidence>
<organism evidence="2 3">
    <name type="scientific">Eumeta variegata</name>
    <name type="common">Bagworm moth</name>
    <name type="synonym">Eumeta japonica</name>
    <dbReference type="NCBI Taxonomy" id="151549"/>
    <lineage>
        <taxon>Eukaryota</taxon>
        <taxon>Metazoa</taxon>
        <taxon>Ecdysozoa</taxon>
        <taxon>Arthropoda</taxon>
        <taxon>Hexapoda</taxon>
        <taxon>Insecta</taxon>
        <taxon>Pterygota</taxon>
        <taxon>Neoptera</taxon>
        <taxon>Endopterygota</taxon>
        <taxon>Lepidoptera</taxon>
        <taxon>Glossata</taxon>
        <taxon>Ditrysia</taxon>
        <taxon>Tineoidea</taxon>
        <taxon>Psychidae</taxon>
        <taxon>Oiketicinae</taxon>
        <taxon>Eumeta</taxon>
    </lineage>
</organism>
<keyword evidence="3" id="KW-1185">Reference proteome</keyword>
<feature type="non-terminal residue" evidence="2">
    <location>
        <position position="30"/>
    </location>
</feature>
<evidence type="ECO:0000313" key="3">
    <source>
        <dbReference type="Proteomes" id="UP000299102"/>
    </source>
</evidence>
<feature type="non-terminal residue" evidence="2">
    <location>
        <position position="1"/>
    </location>
</feature>
<name>A0A4C1SPF8_EUMVA</name>
<gene>
    <name evidence="2" type="ORF">EVAR_72133_1</name>
</gene>
<dbReference type="EMBL" id="BGZK01007422">
    <property type="protein sequence ID" value="GBP03875.1"/>
    <property type="molecule type" value="Genomic_DNA"/>
</dbReference>
<feature type="compositionally biased region" description="Basic residues" evidence="1">
    <location>
        <begin position="18"/>
        <end position="30"/>
    </location>
</feature>